<dbReference type="AlphaFoldDB" id="U2DIC0"/>
<accession>U2DIC0</accession>
<feature type="region of interest" description="Disordered" evidence="1">
    <location>
        <begin position="1"/>
        <end position="22"/>
    </location>
</feature>
<gene>
    <name evidence="2" type="ORF">HLRTI_002319</name>
</gene>
<comment type="caution">
    <text evidence="2">The sequence shown here is derived from an EMBL/GenBank/DDBJ whole genome shotgun (WGS) entry which is preliminary data.</text>
</comment>
<dbReference type="Proteomes" id="UP000003861">
    <property type="component" value="Unassembled WGS sequence"/>
</dbReference>
<evidence type="ECO:0000313" key="2">
    <source>
        <dbReference type="EMBL" id="ERJ05697.1"/>
    </source>
</evidence>
<reference evidence="2 3" key="2">
    <citation type="journal article" date="2013" name="PLoS ONE">
        <title>INDIGO - INtegrated Data Warehouse of MIcrobial GenOmes with Examples from the Red Sea Extremophiles.</title>
        <authorList>
            <person name="Alam I."/>
            <person name="Antunes A."/>
            <person name="Kamau A.A."/>
            <person name="Ba Alawi W."/>
            <person name="Kalkatawi M."/>
            <person name="Stingl U."/>
            <person name="Bajic V.B."/>
        </authorList>
    </citation>
    <scope>NUCLEOTIDE SEQUENCE [LARGE SCALE GENOMIC DNA]</scope>
    <source>
        <strain evidence="2 3">SARL4B</strain>
    </source>
</reference>
<dbReference type="SUPFAM" id="SSF54631">
    <property type="entry name" value="CBS-domain pair"/>
    <property type="match status" value="1"/>
</dbReference>
<protein>
    <submittedName>
        <fullName evidence="2">CBS domain containing protein</fullName>
    </submittedName>
</protein>
<evidence type="ECO:0000313" key="3">
    <source>
        <dbReference type="Proteomes" id="UP000003861"/>
    </source>
</evidence>
<evidence type="ECO:0000256" key="1">
    <source>
        <dbReference type="SAM" id="MobiDB-lite"/>
    </source>
</evidence>
<sequence length="228" mass="25520">MASTTGCTAGELATPNPDHRTIEDSPDDVLTWLHEQDYDSTPIYENGQPVGYVTPEMLSETETESLGDALSRIHLDIVIANDASLMTVLEALTERPFYYLADRNQVTGVLTRADLNTDPVYRQLYTDLSHLERKFRDHILTYAPDWRDLPEVSPALDDIKDRHSNAKAAGVALDPIHYAQFSTLVTVISSVEDCWNSLGFDADHQASSRLDDIVELRKVKEKAPPFSD</sequence>
<dbReference type="RefSeq" id="WP_008528510.1">
    <property type="nucleotide sequence ID" value="NC_021913.1"/>
</dbReference>
<dbReference type="GeneID" id="31401359"/>
<proteinExistence type="predicted"/>
<organism evidence="2 3">
    <name type="scientific">Halorhabdus tiamatea SARL4B</name>
    <dbReference type="NCBI Taxonomy" id="1033806"/>
    <lineage>
        <taxon>Archaea</taxon>
        <taxon>Methanobacteriati</taxon>
        <taxon>Methanobacteriota</taxon>
        <taxon>Stenosarchaea group</taxon>
        <taxon>Halobacteria</taxon>
        <taxon>Halobacteriales</taxon>
        <taxon>Haloarculaceae</taxon>
        <taxon>Halorhabdus</taxon>
    </lineage>
</organism>
<dbReference type="Gene3D" id="3.10.580.10">
    <property type="entry name" value="CBS-domain"/>
    <property type="match status" value="1"/>
</dbReference>
<dbReference type="EMBL" id="AFNT02000027">
    <property type="protein sequence ID" value="ERJ05697.1"/>
    <property type="molecule type" value="Genomic_DNA"/>
</dbReference>
<dbReference type="InterPro" id="IPR046342">
    <property type="entry name" value="CBS_dom_sf"/>
</dbReference>
<dbReference type="OrthoDB" id="256166at2157"/>
<name>U2DIC0_9EURY</name>
<reference evidence="2 3" key="1">
    <citation type="journal article" date="2011" name="J. Bacteriol.">
        <title>Genome sequence of Halorhabdus tiamatea, the first archaeon isolated from a deep-sea anoxic brine lake.</title>
        <authorList>
            <person name="Antunes A."/>
            <person name="Alam I."/>
            <person name="Bajic V.B."/>
            <person name="Stingl U."/>
        </authorList>
    </citation>
    <scope>NUCLEOTIDE SEQUENCE [LARGE SCALE GENOMIC DNA]</scope>
    <source>
        <strain evidence="2 3">SARL4B</strain>
    </source>
</reference>